<dbReference type="EMBL" id="KQ242449">
    <property type="protein sequence ID" value="KNC78654.1"/>
    <property type="molecule type" value="Genomic_DNA"/>
</dbReference>
<dbReference type="GO" id="GO:0030586">
    <property type="term" value="F:[methionine synthase] reductase (NADPH) activity"/>
    <property type="evidence" value="ECO:0007669"/>
    <property type="project" value="TreeGrafter"/>
</dbReference>
<accession>A0A0L0FPL8</accession>
<feature type="domain" description="Oxidoreductase FAD/NAD(P)-binding" evidence="3">
    <location>
        <begin position="35"/>
        <end position="131"/>
    </location>
</feature>
<evidence type="ECO:0000313" key="5">
    <source>
        <dbReference type="Proteomes" id="UP000054560"/>
    </source>
</evidence>
<dbReference type="Pfam" id="PF00175">
    <property type="entry name" value="NAD_binding_1"/>
    <property type="match status" value="1"/>
</dbReference>
<dbReference type="GO" id="GO:0050660">
    <property type="term" value="F:flavin adenine dinucleotide binding"/>
    <property type="evidence" value="ECO:0007669"/>
    <property type="project" value="TreeGrafter"/>
</dbReference>
<dbReference type="GO" id="GO:0050667">
    <property type="term" value="P:homocysteine metabolic process"/>
    <property type="evidence" value="ECO:0007669"/>
    <property type="project" value="TreeGrafter"/>
</dbReference>
<proteinExistence type="predicted"/>
<dbReference type="InterPro" id="IPR039261">
    <property type="entry name" value="FNR_nucleotide-bd"/>
</dbReference>
<feature type="region of interest" description="Disordered" evidence="2">
    <location>
        <begin position="1"/>
        <end position="37"/>
    </location>
</feature>
<dbReference type="GeneID" id="25909431"/>
<dbReference type="RefSeq" id="XP_014152556.1">
    <property type="nucleotide sequence ID" value="XM_014297081.1"/>
</dbReference>
<dbReference type="Proteomes" id="UP000054560">
    <property type="component" value="Unassembled WGS sequence"/>
</dbReference>
<keyword evidence="1" id="KW-0285">Flavoprotein</keyword>
<evidence type="ECO:0000313" key="4">
    <source>
        <dbReference type="EMBL" id="KNC78654.1"/>
    </source>
</evidence>
<feature type="compositionally biased region" description="Polar residues" evidence="2">
    <location>
        <begin position="1"/>
        <end position="24"/>
    </location>
</feature>
<dbReference type="PANTHER" id="PTHR19384:SF84">
    <property type="entry name" value="METHIONINE SYNTHASE REDUCTASE"/>
    <property type="match status" value="1"/>
</dbReference>
<dbReference type="Gene3D" id="3.40.50.80">
    <property type="entry name" value="Nucleotide-binding domain of ferredoxin-NADP reductase (FNR) module"/>
    <property type="match status" value="1"/>
</dbReference>
<organism evidence="4 5">
    <name type="scientific">Sphaeroforma arctica JP610</name>
    <dbReference type="NCBI Taxonomy" id="667725"/>
    <lineage>
        <taxon>Eukaryota</taxon>
        <taxon>Ichthyosporea</taxon>
        <taxon>Ichthyophonida</taxon>
        <taxon>Sphaeroforma</taxon>
    </lineage>
</organism>
<dbReference type="STRING" id="667725.A0A0L0FPL8"/>
<gene>
    <name evidence="4" type="ORF">SARC_08927</name>
</gene>
<keyword evidence="5" id="KW-1185">Reference proteome</keyword>
<evidence type="ECO:0000256" key="2">
    <source>
        <dbReference type="SAM" id="MobiDB-lite"/>
    </source>
</evidence>
<dbReference type="eggNOG" id="KOG1158">
    <property type="taxonomic scope" value="Eukaryota"/>
</dbReference>
<dbReference type="GO" id="GO:0010181">
    <property type="term" value="F:FMN binding"/>
    <property type="evidence" value="ECO:0007669"/>
    <property type="project" value="TreeGrafter"/>
</dbReference>
<feature type="compositionally biased region" description="Basic and acidic residues" evidence="2">
    <location>
        <begin position="26"/>
        <end position="37"/>
    </location>
</feature>
<dbReference type="GO" id="GO:0005829">
    <property type="term" value="C:cytosol"/>
    <property type="evidence" value="ECO:0007669"/>
    <property type="project" value="TreeGrafter"/>
</dbReference>
<evidence type="ECO:0000256" key="1">
    <source>
        <dbReference type="ARBA" id="ARBA00022630"/>
    </source>
</evidence>
<sequence>SSASAGTAKATQHNHTRQLGNAAQRQRHEPAHRQLNDRIKAEEVPNFIWLFYGCRNALQDAIFEEELDAALTNGTLTRLNVSYSRDRCNPSVKYVQDNILAYGADIMDLMDRHGAYIYVCGDGKHMAAAVEDALRAAVCDYRQCDNDSARDAVSQWEHKGRFKRDVWS</sequence>
<dbReference type="OrthoDB" id="1856718at2759"/>
<dbReference type="InterPro" id="IPR001433">
    <property type="entry name" value="OxRdtase_FAD/NAD-bd"/>
</dbReference>
<reference evidence="4 5" key="1">
    <citation type="submission" date="2011-02" db="EMBL/GenBank/DDBJ databases">
        <title>The Genome Sequence of Sphaeroforma arctica JP610.</title>
        <authorList>
            <consortium name="The Broad Institute Genome Sequencing Platform"/>
            <person name="Russ C."/>
            <person name="Cuomo C."/>
            <person name="Young S.K."/>
            <person name="Zeng Q."/>
            <person name="Gargeya S."/>
            <person name="Alvarado L."/>
            <person name="Berlin A."/>
            <person name="Chapman S.B."/>
            <person name="Chen Z."/>
            <person name="Freedman E."/>
            <person name="Gellesch M."/>
            <person name="Goldberg J."/>
            <person name="Griggs A."/>
            <person name="Gujja S."/>
            <person name="Heilman E."/>
            <person name="Heiman D."/>
            <person name="Howarth C."/>
            <person name="Mehta T."/>
            <person name="Neiman D."/>
            <person name="Pearson M."/>
            <person name="Roberts A."/>
            <person name="Saif S."/>
            <person name="Shea T."/>
            <person name="Shenoy N."/>
            <person name="Sisk P."/>
            <person name="Stolte C."/>
            <person name="Sykes S."/>
            <person name="White J."/>
            <person name="Yandava C."/>
            <person name="Burger G."/>
            <person name="Gray M.W."/>
            <person name="Holland P.W.H."/>
            <person name="King N."/>
            <person name="Lang F.B.F."/>
            <person name="Roger A.J."/>
            <person name="Ruiz-Trillo I."/>
            <person name="Haas B."/>
            <person name="Nusbaum C."/>
            <person name="Birren B."/>
        </authorList>
    </citation>
    <scope>NUCLEOTIDE SEQUENCE [LARGE SCALE GENOMIC DNA]</scope>
    <source>
        <strain evidence="4 5">JP610</strain>
    </source>
</reference>
<protein>
    <recommendedName>
        <fullName evidence="3">Oxidoreductase FAD/NAD(P)-binding domain-containing protein</fullName>
    </recommendedName>
</protein>
<dbReference type="SUPFAM" id="SSF52343">
    <property type="entry name" value="Ferredoxin reductase-like, C-terminal NADP-linked domain"/>
    <property type="match status" value="1"/>
</dbReference>
<dbReference type="AlphaFoldDB" id="A0A0L0FPL8"/>
<dbReference type="PANTHER" id="PTHR19384">
    <property type="entry name" value="NITRIC OXIDE SYNTHASE-RELATED"/>
    <property type="match status" value="1"/>
</dbReference>
<feature type="non-terminal residue" evidence="4">
    <location>
        <position position="1"/>
    </location>
</feature>
<dbReference type="GO" id="GO:0009086">
    <property type="term" value="P:methionine biosynthetic process"/>
    <property type="evidence" value="ECO:0007669"/>
    <property type="project" value="TreeGrafter"/>
</dbReference>
<name>A0A0L0FPL8_9EUKA</name>
<evidence type="ECO:0000259" key="3">
    <source>
        <dbReference type="Pfam" id="PF00175"/>
    </source>
</evidence>